<accession>A0A2G8L2V8</accession>
<dbReference type="InterPro" id="IPR032675">
    <property type="entry name" value="LRR_dom_sf"/>
</dbReference>
<dbReference type="EMBL" id="MRZV01000244">
    <property type="protein sequence ID" value="PIK54572.1"/>
    <property type="molecule type" value="Genomic_DNA"/>
</dbReference>
<dbReference type="SUPFAM" id="SSF52058">
    <property type="entry name" value="L domain-like"/>
    <property type="match status" value="1"/>
</dbReference>
<dbReference type="PANTHER" id="PTHR24369">
    <property type="entry name" value="ANTIGEN BSP, PUTATIVE-RELATED"/>
    <property type="match status" value="1"/>
</dbReference>
<dbReference type="GO" id="GO:0005886">
    <property type="term" value="C:plasma membrane"/>
    <property type="evidence" value="ECO:0007669"/>
    <property type="project" value="TreeGrafter"/>
</dbReference>
<dbReference type="SMART" id="SM00082">
    <property type="entry name" value="LRRCT"/>
    <property type="match status" value="1"/>
</dbReference>
<proteinExistence type="predicted"/>
<evidence type="ECO:0000256" key="3">
    <source>
        <dbReference type="ARBA" id="ARBA00022737"/>
    </source>
</evidence>
<dbReference type="AlphaFoldDB" id="A0A2G8L2V8"/>
<organism evidence="6 7">
    <name type="scientific">Stichopus japonicus</name>
    <name type="common">Sea cucumber</name>
    <dbReference type="NCBI Taxonomy" id="307972"/>
    <lineage>
        <taxon>Eukaryota</taxon>
        <taxon>Metazoa</taxon>
        <taxon>Echinodermata</taxon>
        <taxon>Eleutherozoa</taxon>
        <taxon>Echinozoa</taxon>
        <taxon>Holothuroidea</taxon>
        <taxon>Aspidochirotacea</taxon>
        <taxon>Aspidochirotida</taxon>
        <taxon>Stichopodidae</taxon>
        <taxon>Apostichopus</taxon>
    </lineage>
</organism>
<evidence type="ECO:0000313" key="7">
    <source>
        <dbReference type="Proteomes" id="UP000230750"/>
    </source>
</evidence>
<keyword evidence="2 4" id="KW-0732">Signal</keyword>
<evidence type="ECO:0000256" key="1">
    <source>
        <dbReference type="ARBA" id="ARBA00022614"/>
    </source>
</evidence>
<dbReference type="Gene3D" id="3.80.10.10">
    <property type="entry name" value="Ribonuclease Inhibitor"/>
    <property type="match status" value="2"/>
</dbReference>
<dbReference type="PANTHER" id="PTHR24369:SF210">
    <property type="entry name" value="CHAOPTIN-RELATED"/>
    <property type="match status" value="1"/>
</dbReference>
<evidence type="ECO:0000313" key="6">
    <source>
        <dbReference type="EMBL" id="PIK54572.1"/>
    </source>
</evidence>
<reference evidence="6 7" key="1">
    <citation type="journal article" date="2017" name="PLoS Biol.">
        <title>The sea cucumber genome provides insights into morphological evolution and visceral regeneration.</title>
        <authorList>
            <person name="Zhang X."/>
            <person name="Sun L."/>
            <person name="Yuan J."/>
            <person name="Sun Y."/>
            <person name="Gao Y."/>
            <person name="Zhang L."/>
            <person name="Li S."/>
            <person name="Dai H."/>
            <person name="Hamel J.F."/>
            <person name="Liu C."/>
            <person name="Yu Y."/>
            <person name="Liu S."/>
            <person name="Lin W."/>
            <person name="Guo K."/>
            <person name="Jin S."/>
            <person name="Xu P."/>
            <person name="Storey K.B."/>
            <person name="Huan P."/>
            <person name="Zhang T."/>
            <person name="Zhou Y."/>
            <person name="Zhang J."/>
            <person name="Lin C."/>
            <person name="Li X."/>
            <person name="Xing L."/>
            <person name="Huo D."/>
            <person name="Sun M."/>
            <person name="Wang L."/>
            <person name="Mercier A."/>
            <person name="Li F."/>
            <person name="Yang H."/>
            <person name="Xiang J."/>
        </authorList>
    </citation>
    <scope>NUCLEOTIDE SEQUENCE [LARGE SCALE GENOMIC DNA]</scope>
    <source>
        <strain evidence="6">Shaxun</strain>
        <tissue evidence="6">Muscle</tissue>
    </source>
</reference>
<dbReference type="OrthoDB" id="694479at2759"/>
<comment type="caution">
    <text evidence="6">The sequence shown here is derived from an EMBL/GenBank/DDBJ whole genome shotgun (WGS) entry which is preliminary data.</text>
</comment>
<gene>
    <name evidence="6" type="ORF">BSL78_08545</name>
</gene>
<protein>
    <recommendedName>
        <fullName evidence="5">LRRCT domain-containing protein</fullName>
    </recommendedName>
</protein>
<dbReference type="STRING" id="307972.A0A2G8L2V8"/>
<evidence type="ECO:0000256" key="2">
    <source>
        <dbReference type="ARBA" id="ARBA00022729"/>
    </source>
</evidence>
<feature type="signal peptide" evidence="4">
    <location>
        <begin position="1"/>
        <end position="21"/>
    </location>
</feature>
<name>A0A2G8L2V8_STIJA</name>
<dbReference type="Proteomes" id="UP000230750">
    <property type="component" value="Unassembled WGS sequence"/>
</dbReference>
<feature type="chain" id="PRO_5013620954" description="LRRCT domain-containing protein" evidence="4">
    <location>
        <begin position="22"/>
        <end position="293"/>
    </location>
</feature>
<keyword evidence="7" id="KW-1185">Reference proteome</keyword>
<dbReference type="InterPro" id="IPR050541">
    <property type="entry name" value="LRR_TM_domain-containing"/>
</dbReference>
<evidence type="ECO:0000256" key="4">
    <source>
        <dbReference type="SAM" id="SignalP"/>
    </source>
</evidence>
<dbReference type="InterPro" id="IPR000483">
    <property type="entry name" value="Cys-rich_flank_reg_C"/>
</dbReference>
<keyword evidence="1" id="KW-0433">Leucine-rich repeat</keyword>
<keyword evidence="3" id="KW-0677">Repeat</keyword>
<feature type="domain" description="LRRCT" evidence="5">
    <location>
        <begin position="228"/>
        <end position="277"/>
    </location>
</feature>
<sequence length="293" mass="32971">MKLLTTLLVIFTLLAGHVVDGQNCAGTPCLCQRRSDSMVTVIDCSNRGLTEIPDFQERFSGVLELLDFSGNELVTFDTSKLGFNFIGVSRIDLIDLSNNRLTSIVTGFAIPNVSPSYDKLNISGNNFDAFPSKAIPLEFARVDLVIDISNNQLTSLDSHFIADNANLGIPTLTFIARNNLIETVHIMAFANARINELHLDLRDNKLTNISQEFYFPISTNREFNLSGNPWNCDCNFRWILQSDYKEISQRAPPLCDNPAPLRNKELFDLRPDDFVCFPVPTTEAGERFGYYQR</sequence>
<evidence type="ECO:0000259" key="5">
    <source>
        <dbReference type="SMART" id="SM00082"/>
    </source>
</evidence>